<dbReference type="Pfam" id="PF24541">
    <property type="entry name" value="Thioredox_PDIA6_C"/>
    <property type="match status" value="1"/>
</dbReference>
<proteinExistence type="predicted"/>
<keyword evidence="8" id="KW-0732">Signal</keyword>
<keyword evidence="11" id="KW-1185">Reference proteome</keyword>
<dbReference type="Pfam" id="PF00085">
    <property type="entry name" value="Thioredoxin"/>
    <property type="match status" value="1"/>
</dbReference>
<dbReference type="PRINTS" id="PR00421">
    <property type="entry name" value="THIOREDOXIN"/>
</dbReference>
<sequence length="495" mass="54398">MYTPNPTIATIALGVLAALPGVQAGLYTRSSPVIQVDAKNYDRLVAKSNYTTAVEFYAPWCGHCQNLKPAYEKAAKNLDGLAQIAAVNCDEDENKPLCGQFGIQGFPTIKIVRPGKKKGKPIVEDYNGPRDAKNIVSAVIDKIPNHVKKVTDKDVDEFLSTNNETAKALLFTEKGTTSALLRSIAIDYLDVIQVAQIRNKETKANDIFGIDNYPSLVLLPGGDKPSVLYDGELKKEAMIKFLSQVAEPNPVNGPEKAKAKKDKKKEEKPAKKSRPKSEEPAPSEEATATTSVETPTETKRAEKETVTLDLTGVLDNAIELTKACLNPKAGTCVLAFVPKEHSEEAEKALEGLRGVGIKYDNHHRRVFPVYEVHSEDANVASMLESFHLEKQVEIIALNGKRGWWRLYEGDFSHQSLADWIDVIRLNEGGKRPLPDIKIFVADDEVPAAEKVEVKVEEEVKVEAGEAEPESTSTSWQGAEPTPEATEVPVHEHNEL</sequence>
<evidence type="ECO:0000256" key="5">
    <source>
        <dbReference type="ARBA" id="ARBA00023235"/>
    </source>
</evidence>
<dbReference type="InterPro" id="IPR041269">
    <property type="entry name" value="QSOX_Trx1"/>
</dbReference>
<reference evidence="10" key="1">
    <citation type="journal article" date="2021" name="Nat. Commun.">
        <title>Genetic determinants of endophytism in the Arabidopsis root mycobiome.</title>
        <authorList>
            <person name="Mesny F."/>
            <person name="Miyauchi S."/>
            <person name="Thiergart T."/>
            <person name="Pickel B."/>
            <person name="Atanasova L."/>
            <person name="Karlsson M."/>
            <person name="Huettel B."/>
            <person name="Barry K.W."/>
            <person name="Haridas S."/>
            <person name="Chen C."/>
            <person name="Bauer D."/>
            <person name="Andreopoulos W."/>
            <person name="Pangilinan J."/>
            <person name="LaButti K."/>
            <person name="Riley R."/>
            <person name="Lipzen A."/>
            <person name="Clum A."/>
            <person name="Drula E."/>
            <person name="Henrissat B."/>
            <person name="Kohler A."/>
            <person name="Grigoriev I.V."/>
            <person name="Martin F.M."/>
            <person name="Hacquard S."/>
        </authorList>
    </citation>
    <scope>NUCLEOTIDE SEQUENCE</scope>
    <source>
        <strain evidence="10">MPI-SDFR-AT-0073</strain>
    </source>
</reference>
<evidence type="ECO:0000256" key="6">
    <source>
        <dbReference type="ARBA" id="ARBA00023284"/>
    </source>
</evidence>
<dbReference type="InterPro" id="IPR057305">
    <property type="entry name" value="Thioredox_PDIA6_C"/>
</dbReference>
<protein>
    <recommendedName>
        <fullName evidence="3">protein disulfide-isomerase</fullName>
        <ecNumber evidence="3">5.3.4.1</ecNumber>
    </recommendedName>
</protein>
<feature type="region of interest" description="Disordered" evidence="7">
    <location>
        <begin position="456"/>
        <end position="495"/>
    </location>
</feature>
<evidence type="ECO:0000256" key="8">
    <source>
        <dbReference type="SAM" id="SignalP"/>
    </source>
</evidence>
<dbReference type="AlphaFoldDB" id="A0A9P8ZW24"/>
<evidence type="ECO:0000256" key="2">
    <source>
        <dbReference type="ARBA" id="ARBA00004319"/>
    </source>
</evidence>
<evidence type="ECO:0000256" key="1">
    <source>
        <dbReference type="ARBA" id="ARBA00001182"/>
    </source>
</evidence>
<evidence type="ECO:0000313" key="11">
    <source>
        <dbReference type="Proteomes" id="UP000758603"/>
    </source>
</evidence>
<comment type="caution">
    <text evidence="10">The sequence shown here is derived from an EMBL/GenBank/DDBJ whole genome shotgun (WGS) entry which is preliminary data.</text>
</comment>
<evidence type="ECO:0000256" key="3">
    <source>
        <dbReference type="ARBA" id="ARBA00012723"/>
    </source>
</evidence>
<dbReference type="Proteomes" id="UP000758603">
    <property type="component" value="Unassembled WGS sequence"/>
</dbReference>
<accession>A0A9P8ZW24</accession>
<organism evidence="10 11">
    <name type="scientific">Truncatella angustata</name>
    <dbReference type="NCBI Taxonomy" id="152316"/>
    <lineage>
        <taxon>Eukaryota</taxon>
        <taxon>Fungi</taxon>
        <taxon>Dikarya</taxon>
        <taxon>Ascomycota</taxon>
        <taxon>Pezizomycotina</taxon>
        <taxon>Sordariomycetes</taxon>
        <taxon>Xylariomycetidae</taxon>
        <taxon>Amphisphaeriales</taxon>
        <taxon>Sporocadaceae</taxon>
        <taxon>Truncatella</taxon>
    </lineage>
</organism>
<dbReference type="PROSITE" id="PS51352">
    <property type="entry name" value="THIOREDOXIN_2"/>
    <property type="match status" value="1"/>
</dbReference>
<feature type="region of interest" description="Disordered" evidence="7">
    <location>
        <begin position="247"/>
        <end position="303"/>
    </location>
</feature>
<dbReference type="GO" id="GO:0015035">
    <property type="term" value="F:protein-disulfide reductase activity"/>
    <property type="evidence" value="ECO:0007669"/>
    <property type="project" value="TreeGrafter"/>
</dbReference>
<dbReference type="PANTHER" id="PTHR45815:SF3">
    <property type="entry name" value="PROTEIN DISULFIDE-ISOMERASE A6"/>
    <property type="match status" value="1"/>
</dbReference>
<dbReference type="RefSeq" id="XP_045955955.1">
    <property type="nucleotide sequence ID" value="XM_046107634.1"/>
</dbReference>
<dbReference type="SUPFAM" id="SSF52833">
    <property type="entry name" value="Thioredoxin-like"/>
    <property type="match status" value="2"/>
</dbReference>
<dbReference type="CDD" id="cd03002">
    <property type="entry name" value="PDI_a_MPD1_like"/>
    <property type="match status" value="1"/>
</dbReference>
<evidence type="ECO:0000313" key="10">
    <source>
        <dbReference type="EMBL" id="KAH6651677.1"/>
    </source>
</evidence>
<keyword evidence="5" id="KW-0413">Isomerase</keyword>
<keyword evidence="4" id="KW-1015">Disulfide bond</keyword>
<dbReference type="PANTHER" id="PTHR45815">
    <property type="entry name" value="PROTEIN DISULFIDE-ISOMERASE A6"/>
    <property type="match status" value="1"/>
</dbReference>
<evidence type="ECO:0000256" key="7">
    <source>
        <dbReference type="SAM" id="MobiDB-lite"/>
    </source>
</evidence>
<dbReference type="GO" id="GO:0003756">
    <property type="term" value="F:protein disulfide isomerase activity"/>
    <property type="evidence" value="ECO:0007669"/>
    <property type="project" value="UniProtKB-EC"/>
</dbReference>
<dbReference type="InterPro" id="IPR036249">
    <property type="entry name" value="Thioredoxin-like_sf"/>
</dbReference>
<feature type="compositionally biased region" description="Low complexity" evidence="7">
    <location>
        <begin position="283"/>
        <end position="295"/>
    </location>
</feature>
<gene>
    <name evidence="10" type="ORF">BKA67DRAFT_660468</name>
</gene>
<dbReference type="EMBL" id="JAGPXC010000006">
    <property type="protein sequence ID" value="KAH6651677.1"/>
    <property type="molecule type" value="Genomic_DNA"/>
</dbReference>
<evidence type="ECO:0000259" key="9">
    <source>
        <dbReference type="PROSITE" id="PS51352"/>
    </source>
</evidence>
<feature type="compositionally biased region" description="Basic and acidic residues" evidence="7">
    <location>
        <begin position="264"/>
        <end position="279"/>
    </location>
</feature>
<evidence type="ECO:0000256" key="4">
    <source>
        <dbReference type="ARBA" id="ARBA00023157"/>
    </source>
</evidence>
<feature type="chain" id="PRO_5040419743" description="protein disulfide-isomerase" evidence="8">
    <location>
        <begin position="25"/>
        <end position="495"/>
    </location>
</feature>
<dbReference type="EC" id="5.3.4.1" evidence="3"/>
<dbReference type="InterPro" id="IPR013766">
    <property type="entry name" value="Thioredoxin_domain"/>
</dbReference>
<dbReference type="OrthoDB" id="10264505at2759"/>
<keyword evidence="6" id="KW-0676">Redox-active center</keyword>
<comment type="catalytic activity">
    <reaction evidence="1">
        <text>Catalyzes the rearrangement of -S-S- bonds in proteins.</text>
        <dbReference type="EC" id="5.3.4.1"/>
    </reaction>
</comment>
<comment type="subcellular location">
    <subcellularLocation>
        <location evidence="2">Endoplasmic reticulum lumen</location>
    </subcellularLocation>
</comment>
<dbReference type="Pfam" id="PF18108">
    <property type="entry name" value="QSOX_Trx1"/>
    <property type="match status" value="1"/>
</dbReference>
<dbReference type="Gene3D" id="3.40.30.10">
    <property type="entry name" value="Glutaredoxin"/>
    <property type="match status" value="2"/>
</dbReference>
<dbReference type="GO" id="GO:0005788">
    <property type="term" value="C:endoplasmic reticulum lumen"/>
    <property type="evidence" value="ECO:0007669"/>
    <property type="project" value="UniProtKB-SubCell"/>
</dbReference>
<feature type="domain" description="Thioredoxin" evidence="9">
    <location>
        <begin position="13"/>
        <end position="145"/>
    </location>
</feature>
<dbReference type="GO" id="GO:0034976">
    <property type="term" value="P:response to endoplasmic reticulum stress"/>
    <property type="evidence" value="ECO:0007669"/>
    <property type="project" value="TreeGrafter"/>
</dbReference>
<name>A0A9P8ZW24_9PEZI</name>
<feature type="signal peptide" evidence="8">
    <location>
        <begin position="1"/>
        <end position="24"/>
    </location>
</feature>
<dbReference type="GeneID" id="70136525"/>